<dbReference type="RefSeq" id="WP_143061883.1">
    <property type="nucleotide sequence ID" value="NZ_FOFG01000002.1"/>
</dbReference>
<evidence type="ECO:0000313" key="2">
    <source>
        <dbReference type="Proteomes" id="UP000199647"/>
    </source>
</evidence>
<dbReference type="Proteomes" id="UP000199647">
    <property type="component" value="Unassembled WGS sequence"/>
</dbReference>
<dbReference type="AlphaFoldDB" id="A0A1H9D4Z8"/>
<sequence length="90" mass="9852">MDSPMEDTSEVRDRLTEAWGSVIRRTIDTGYPPAAVVETMASVAVARWAELHGNLEVSNYLRLMADQIAQNVHDQADALINGNAKPAEEA</sequence>
<dbReference type="STRING" id="1855383.SAMN05216548_102353"/>
<accession>A0A1H9D4Z8</accession>
<evidence type="ECO:0000313" key="1">
    <source>
        <dbReference type="EMBL" id="SEQ08562.1"/>
    </source>
</evidence>
<dbReference type="OrthoDB" id="8003009at2"/>
<name>A0A1H9D4Z8_9HYPH</name>
<protein>
    <submittedName>
        <fullName evidence="1">Uncharacterized protein</fullName>
    </submittedName>
</protein>
<reference evidence="1 2" key="1">
    <citation type="submission" date="2016-10" db="EMBL/GenBank/DDBJ databases">
        <authorList>
            <person name="de Groot N.N."/>
        </authorList>
    </citation>
    <scope>NUCLEOTIDE SEQUENCE [LARGE SCALE GENOMIC DNA]</scope>
    <source>
        <strain evidence="1 2">A52C2</strain>
    </source>
</reference>
<dbReference type="EMBL" id="FOFG01000002">
    <property type="protein sequence ID" value="SEQ08562.1"/>
    <property type="molecule type" value="Genomic_DNA"/>
</dbReference>
<proteinExistence type="predicted"/>
<gene>
    <name evidence="1" type="ORF">SAMN05216548_102353</name>
</gene>
<keyword evidence="2" id="KW-1185">Reference proteome</keyword>
<organism evidence="1 2">
    <name type="scientific">Faunimonas pinastri</name>
    <dbReference type="NCBI Taxonomy" id="1855383"/>
    <lineage>
        <taxon>Bacteria</taxon>
        <taxon>Pseudomonadati</taxon>
        <taxon>Pseudomonadota</taxon>
        <taxon>Alphaproteobacteria</taxon>
        <taxon>Hyphomicrobiales</taxon>
        <taxon>Afifellaceae</taxon>
        <taxon>Faunimonas</taxon>
    </lineage>
</organism>